<sequence length="65" mass="7631">MNSDHYCKKIVTSVLTKFIPMKPEKLTSFFKSYVMCFYNVNIYEKEHANYNGANFVVLIYCTCTV</sequence>
<dbReference type="Proteomes" id="UP001607303">
    <property type="component" value="Unassembled WGS sequence"/>
</dbReference>
<accession>A0ABD2BUY5</accession>
<evidence type="ECO:0000313" key="1">
    <source>
        <dbReference type="EMBL" id="KAL2736581.1"/>
    </source>
</evidence>
<proteinExistence type="predicted"/>
<gene>
    <name evidence="1" type="ORF">V1477_013090</name>
</gene>
<dbReference type="AlphaFoldDB" id="A0ABD2BUY5"/>
<protein>
    <submittedName>
        <fullName evidence="1">Uncharacterized protein</fullName>
    </submittedName>
</protein>
<name>A0ABD2BUY5_VESMC</name>
<reference evidence="1 2" key="1">
    <citation type="journal article" date="2024" name="Ann. Entomol. Soc. Am.">
        <title>Genomic analyses of the southern and eastern yellowjacket wasps (Hymenoptera: Vespidae) reveal evolutionary signatures of social life.</title>
        <authorList>
            <person name="Catto M.A."/>
            <person name="Caine P.B."/>
            <person name="Orr S.E."/>
            <person name="Hunt B.G."/>
            <person name="Goodisman M.A.D."/>
        </authorList>
    </citation>
    <scope>NUCLEOTIDE SEQUENCE [LARGE SCALE GENOMIC DNA]</scope>
    <source>
        <strain evidence="1">232</strain>
        <tissue evidence="1">Head and thorax</tissue>
    </source>
</reference>
<dbReference type="EMBL" id="JAYRBN010000066">
    <property type="protein sequence ID" value="KAL2736581.1"/>
    <property type="molecule type" value="Genomic_DNA"/>
</dbReference>
<organism evidence="1 2">
    <name type="scientific">Vespula maculifrons</name>
    <name type="common">Eastern yellow jacket</name>
    <name type="synonym">Wasp</name>
    <dbReference type="NCBI Taxonomy" id="7453"/>
    <lineage>
        <taxon>Eukaryota</taxon>
        <taxon>Metazoa</taxon>
        <taxon>Ecdysozoa</taxon>
        <taxon>Arthropoda</taxon>
        <taxon>Hexapoda</taxon>
        <taxon>Insecta</taxon>
        <taxon>Pterygota</taxon>
        <taxon>Neoptera</taxon>
        <taxon>Endopterygota</taxon>
        <taxon>Hymenoptera</taxon>
        <taxon>Apocrita</taxon>
        <taxon>Aculeata</taxon>
        <taxon>Vespoidea</taxon>
        <taxon>Vespidae</taxon>
        <taxon>Vespinae</taxon>
        <taxon>Vespula</taxon>
    </lineage>
</organism>
<comment type="caution">
    <text evidence="1">The sequence shown here is derived from an EMBL/GenBank/DDBJ whole genome shotgun (WGS) entry which is preliminary data.</text>
</comment>
<keyword evidence="2" id="KW-1185">Reference proteome</keyword>
<evidence type="ECO:0000313" key="2">
    <source>
        <dbReference type="Proteomes" id="UP001607303"/>
    </source>
</evidence>